<reference evidence="6 7" key="1">
    <citation type="submission" date="2018-05" db="EMBL/GenBank/DDBJ databases">
        <title>Complete genome sequence of Arcticibacterium luteifluviistationis SM1504T, a cytophagaceae bacterium isolated from Arctic surface seawater.</title>
        <authorList>
            <person name="Li Y."/>
            <person name="Qin Q.-L."/>
        </authorList>
    </citation>
    <scope>NUCLEOTIDE SEQUENCE [LARGE SCALE GENOMIC DNA]</scope>
    <source>
        <strain evidence="6 7">SM1504</strain>
    </source>
</reference>
<accession>A0A2Z4GFF9</accession>
<dbReference type="InterPro" id="IPR036271">
    <property type="entry name" value="Tet_transcr_reg_TetR-rel_C_sf"/>
</dbReference>
<dbReference type="SUPFAM" id="SSF46689">
    <property type="entry name" value="Homeodomain-like"/>
    <property type="match status" value="1"/>
</dbReference>
<dbReference type="OrthoDB" id="594604at2"/>
<organism evidence="6 7">
    <name type="scientific">Arcticibacterium luteifluviistationis</name>
    <dbReference type="NCBI Taxonomy" id="1784714"/>
    <lineage>
        <taxon>Bacteria</taxon>
        <taxon>Pseudomonadati</taxon>
        <taxon>Bacteroidota</taxon>
        <taxon>Cytophagia</taxon>
        <taxon>Cytophagales</taxon>
        <taxon>Leadbetterellaceae</taxon>
        <taxon>Arcticibacterium</taxon>
    </lineage>
</organism>
<dbReference type="PANTHER" id="PTHR30055:SF212">
    <property type="entry name" value="TETR-FAMILY FAMILY TRANSCRIPTIONAL REGULATOR"/>
    <property type="match status" value="1"/>
</dbReference>
<evidence type="ECO:0000313" key="6">
    <source>
        <dbReference type="EMBL" id="AWV99785.1"/>
    </source>
</evidence>
<evidence type="ECO:0000313" key="7">
    <source>
        <dbReference type="Proteomes" id="UP000249873"/>
    </source>
</evidence>
<gene>
    <name evidence="6" type="ORF">DJ013_17035</name>
</gene>
<dbReference type="Proteomes" id="UP000249873">
    <property type="component" value="Chromosome"/>
</dbReference>
<dbReference type="PANTHER" id="PTHR30055">
    <property type="entry name" value="HTH-TYPE TRANSCRIPTIONAL REGULATOR RUTR"/>
    <property type="match status" value="1"/>
</dbReference>
<dbReference type="InterPro" id="IPR025996">
    <property type="entry name" value="MT1864/Rv1816-like_C"/>
</dbReference>
<dbReference type="GO" id="GO:0003700">
    <property type="term" value="F:DNA-binding transcription factor activity"/>
    <property type="evidence" value="ECO:0007669"/>
    <property type="project" value="TreeGrafter"/>
</dbReference>
<protein>
    <submittedName>
        <fullName evidence="6">TetR family transcriptional regulator</fullName>
    </submittedName>
</protein>
<dbReference type="InterPro" id="IPR050109">
    <property type="entry name" value="HTH-type_TetR-like_transc_reg"/>
</dbReference>
<keyword evidence="1" id="KW-0805">Transcription regulation</keyword>
<keyword evidence="2 4" id="KW-0238">DNA-binding</keyword>
<evidence type="ECO:0000259" key="5">
    <source>
        <dbReference type="PROSITE" id="PS50977"/>
    </source>
</evidence>
<dbReference type="Pfam" id="PF00440">
    <property type="entry name" value="TetR_N"/>
    <property type="match status" value="1"/>
</dbReference>
<dbReference type="EMBL" id="CP029480">
    <property type="protein sequence ID" value="AWV99785.1"/>
    <property type="molecule type" value="Genomic_DNA"/>
</dbReference>
<feature type="DNA-binding region" description="H-T-H motif" evidence="4">
    <location>
        <begin position="35"/>
        <end position="54"/>
    </location>
</feature>
<sequence>MAISDRKEREKEEMKIKILEAAKKLFLEKGFEKTSIRNIADLIEYSPGTIYLYFKDKNDLLFHLHQVAFQNLIVALINPNPAEMAIDRLEDMGNRYIAFAYENPEMYDLMFVMEAPIDCLDNADEIWDDGMKAFDLLKFLVMDCQKEGYLGEHELEDASLMVWSFVHGLVTLKCRKRLQMFGDDEAGTLERMMKSYRVFVDTIIGTKEK</sequence>
<evidence type="ECO:0000256" key="4">
    <source>
        <dbReference type="PROSITE-ProRule" id="PRU00335"/>
    </source>
</evidence>
<evidence type="ECO:0000256" key="3">
    <source>
        <dbReference type="ARBA" id="ARBA00023163"/>
    </source>
</evidence>
<dbReference type="KEGG" id="als:DJ013_17035"/>
<dbReference type="GO" id="GO:0000976">
    <property type="term" value="F:transcription cis-regulatory region binding"/>
    <property type="evidence" value="ECO:0007669"/>
    <property type="project" value="TreeGrafter"/>
</dbReference>
<dbReference type="PROSITE" id="PS50977">
    <property type="entry name" value="HTH_TETR_2"/>
    <property type="match status" value="1"/>
</dbReference>
<proteinExistence type="predicted"/>
<keyword evidence="3" id="KW-0804">Transcription</keyword>
<dbReference type="RefSeq" id="WP_111373153.1">
    <property type="nucleotide sequence ID" value="NZ_CP029480.1"/>
</dbReference>
<dbReference type="PRINTS" id="PR00455">
    <property type="entry name" value="HTHTETR"/>
</dbReference>
<evidence type="ECO:0000256" key="2">
    <source>
        <dbReference type="ARBA" id="ARBA00023125"/>
    </source>
</evidence>
<dbReference type="AlphaFoldDB" id="A0A2Z4GFF9"/>
<dbReference type="SUPFAM" id="SSF48498">
    <property type="entry name" value="Tetracyclin repressor-like, C-terminal domain"/>
    <property type="match status" value="1"/>
</dbReference>
<dbReference type="InterPro" id="IPR001647">
    <property type="entry name" value="HTH_TetR"/>
</dbReference>
<name>A0A2Z4GFF9_9BACT</name>
<dbReference type="Gene3D" id="1.10.357.10">
    <property type="entry name" value="Tetracycline Repressor, domain 2"/>
    <property type="match status" value="1"/>
</dbReference>
<dbReference type="Pfam" id="PF13305">
    <property type="entry name" value="TetR_C_33"/>
    <property type="match status" value="1"/>
</dbReference>
<feature type="domain" description="HTH tetR-type" evidence="5">
    <location>
        <begin position="12"/>
        <end position="72"/>
    </location>
</feature>
<evidence type="ECO:0000256" key="1">
    <source>
        <dbReference type="ARBA" id="ARBA00023015"/>
    </source>
</evidence>
<keyword evidence="7" id="KW-1185">Reference proteome</keyword>
<dbReference type="InterPro" id="IPR009057">
    <property type="entry name" value="Homeodomain-like_sf"/>
</dbReference>